<evidence type="ECO:0000256" key="1">
    <source>
        <dbReference type="SAM" id="MobiDB-lite"/>
    </source>
</evidence>
<dbReference type="AlphaFoldDB" id="A0A0H2RI87"/>
<reference evidence="2 3" key="1">
    <citation type="submission" date="2015-04" db="EMBL/GenBank/DDBJ databases">
        <title>Complete genome sequence of Schizopora paradoxa KUC8140, a cosmopolitan wood degrader in East Asia.</title>
        <authorList>
            <consortium name="DOE Joint Genome Institute"/>
            <person name="Min B."/>
            <person name="Park H."/>
            <person name="Jang Y."/>
            <person name="Kim J.-J."/>
            <person name="Kim K.H."/>
            <person name="Pangilinan J."/>
            <person name="Lipzen A."/>
            <person name="Riley R."/>
            <person name="Grigoriev I.V."/>
            <person name="Spatafora J.W."/>
            <person name="Choi I.-G."/>
        </authorList>
    </citation>
    <scope>NUCLEOTIDE SEQUENCE [LARGE SCALE GENOMIC DNA]</scope>
    <source>
        <strain evidence="2 3">KUC8140</strain>
    </source>
</reference>
<accession>A0A0H2RI87</accession>
<sequence>MPPSLLHSSSQPAAKPALLILVHYRLKTTFFDHRQANGTAPARRQNASRSAGATTDIRHRPLTLRNGLSSTGTFGTLESPYKPSTVLQSRVTDSSEVKLNVVTVTCIVTIVVFHRLGRVICGTPLKSLSRVTEGCEAIVWTFQNVTVKIREGWGLVQRACIPSCCNSGLELLSPPRSSPPLLLSAQKERQGTRLVLKTIGVKDEKALLLLVKS</sequence>
<keyword evidence="3" id="KW-1185">Reference proteome</keyword>
<evidence type="ECO:0000313" key="3">
    <source>
        <dbReference type="Proteomes" id="UP000053477"/>
    </source>
</evidence>
<feature type="region of interest" description="Disordered" evidence="1">
    <location>
        <begin position="35"/>
        <end position="56"/>
    </location>
</feature>
<organism evidence="2 3">
    <name type="scientific">Schizopora paradoxa</name>
    <dbReference type="NCBI Taxonomy" id="27342"/>
    <lineage>
        <taxon>Eukaryota</taxon>
        <taxon>Fungi</taxon>
        <taxon>Dikarya</taxon>
        <taxon>Basidiomycota</taxon>
        <taxon>Agaricomycotina</taxon>
        <taxon>Agaricomycetes</taxon>
        <taxon>Hymenochaetales</taxon>
        <taxon>Schizoporaceae</taxon>
        <taxon>Schizopora</taxon>
    </lineage>
</organism>
<proteinExistence type="predicted"/>
<protein>
    <submittedName>
        <fullName evidence="2">Uncharacterized protein</fullName>
    </submittedName>
</protein>
<gene>
    <name evidence="2" type="ORF">SCHPADRAFT_891424</name>
</gene>
<name>A0A0H2RI87_9AGAM</name>
<dbReference type="Proteomes" id="UP000053477">
    <property type="component" value="Unassembled WGS sequence"/>
</dbReference>
<dbReference type="InParanoid" id="A0A0H2RI87"/>
<evidence type="ECO:0000313" key="2">
    <source>
        <dbReference type="EMBL" id="KLO11675.1"/>
    </source>
</evidence>
<dbReference type="EMBL" id="KQ085995">
    <property type="protein sequence ID" value="KLO11675.1"/>
    <property type="molecule type" value="Genomic_DNA"/>
</dbReference>